<reference evidence="6 7" key="1">
    <citation type="submission" date="2018-06" db="EMBL/GenBank/DDBJ databases">
        <authorList>
            <consortium name="Pathogen Informatics"/>
            <person name="Doyle S."/>
        </authorList>
    </citation>
    <scope>NUCLEOTIDE SEQUENCE [LARGE SCALE GENOMIC DNA]</scope>
    <source>
        <strain evidence="6 7">NCTC11807</strain>
    </source>
</reference>
<evidence type="ECO:0000259" key="5">
    <source>
        <dbReference type="Pfam" id="PF00155"/>
    </source>
</evidence>
<keyword evidence="4" id="KW-0663">Pyridoxal phosphate</keyword>
<evidence type="ECO:0000256" key="4">
    <source>
        <dbReference type="ARBA" id="ARBA00022898"/>
    </source>
</evidence>
<dbReference type="InterPro" id="IPR015421">
    <property type="entry name" value="PyrdxlP-dep_Trfase_major"/>
</dbReference>
<organism evidence="6 7">
    <name type="scientific">Staphylococcus saccharolyticus</name>
    <dbReference type="NCBI Taxonomy" id="33028"/>
    <lineage>
        <taxon>Bacteria</taxon>
        <taxon>Bacillati</taxon>
        <taxon>Bacillota</taxon>
        <taxon>Bacilli</taxon>
        <taxon>Bacillales</taxon>
        <taxon>Staphylococcaceae</taxon>
        <taxon>Staphylococcus</taxon>
    </lineage>
</organism>
<dbReference type="SUPFAM" id="SSF53383">
    <property type="entry name" value="PLP-dependent transferases"/>
    <property type="match status" value="1"/>
</dbReference>
<evidence type="ECO:0000313" key="7">
    <source>
        <dbReference type="Proteomes" id="UP000255425"/>
    </source>
</evidence>
<dbReference type="PANTHER" id="PTHR42885">
    <property type="entry name" value="HISTIDINOL-PHOSPHATE AMINOTRANSFERASE-RELATED"/>
    <property type="match status" value="1"/>
</dbReference>
<name>A0A380GZR5_9STAP</name>
<dbReference type="InterPro" id="IPR004839">
    <property type="entry name" value="Aminotransferase_I/II_large"/>
</dbReference>
<feature type="domain" description="Aminotransferase class I/classII large" evidence="5">
    <location>
        <begin position="2"/>
        <end position="108"/>
    </location>
</feature>
<protein>
    <submittedName>
        <fullName evidence="6">Histidinol-phosphate aminotransferase</fullName>
        <ecNumber evidence="6">2.6.1.9</ecNumber>
    </submittedName>
</protein>
<comment type="cofactor">
    <cofactor evidence="1">
        <name>pyridoxal 5'-phosphate</name>
        <dbReference type="ChEBI" id="CHEBI:597326"/>
    </cofactor>
</comment>
<dbReference type="EMBL" id="UHDZ01000001">
    <property type="protein sequence ID" value="SUM67660.1"/>
    <property type="molecule type" value="Genomic_DNA"/>
</dbReference>
<accession>A0A380GZR5</accession>
<evidence type="ECO:0000313" key="6">
    <source>
        <dbReference type="EMBL" id="SUM67660.1"/>
    </source>
</evidence>
<dbReference type="GO" id="GO:0030170">
    <property type="term" value="F:pyridoxal phosphate binding"/>
    <property type="evidence" value="ECO:0007669"/>
    <property type="project" value="InterPro"/>
</dbReference>
<evidence type="ECO:0000256" key="3">
    <source>
        <dbReference type="ARBA" id="ARBA00022679"/>
    </source>
</evidence>
<dbReference type="EC" id="2.6.1.9" evidence="6"/>
<sequence length="131" mass="15261">MPEGPVLTLNPDFFMYQAYAAQIKRSIQFVDASDDLRFDLQKILAKIDEVRPSFFIMSNPHNPTGNQFNLNFLKAISTRVKSIGSYFVIDEAYLDYGHTYQVALESHYYSYAHIVKSIWFSRFTLRCHCES</sequence>
<keyword evidence="3 6" id="KW-0808">Transferase</keyword>
<gene>
    <name evidence="6" type="ORF">NCTC11807_00259</name>
</gene>
<evidence type="ECO:0000256" key="1">
    <source>
        <dbReference type="ARBA" id="ARBA00001933"/>
    </source>
</evidence>
<evidence type="ECO:0000256" key="2">
    <source>
        <dbReference type="ARBA" id="ARBA00022576"/>
    </source>
</evidence>
<dbReference type="Pfam" id="PF00155">
    <property type="entry name" value="Aminotran_1_2"/>
    <property type="match status" value="1"/>
</dbReference>
<dbReference type="InterPro" id="IPR015424">
    <property type="entry name" value="PyrdxlP-dep_Trfase"/>
</dbReference>
<dbReference type="GO" id="GO:0004400">
    <property type="term" value="F:histidinol-phosphate transaminase activity"/>
    <property type="evidence" value="ECO:0007669"/>
    <property type="project" value="UniProtKB-EC"/>
</dbReference>
<keyword evidence="7" id="KW-1185">Reference proteome</keyword>
<dbReference type="AlphaFoldDB" id="A0A380GZR5"/>
<proteinExistence type="predicted"/>
<dbReference type="PANTHER" id="PTHR42885:SF2">
    <property type="entry name" value="HISTIDINOL-PHOSPHATE AMINOTRANSFERASE"/>
    <property type="match status" value="1"/>
</dbReference>
<dbReference type="Proteomes" id="UP000255425">
    <property type="component" value="Unassembled WGS sequence"/>
</dbReference>
<dbReference type="Gene3D" id="3.40.640.10">
    <property type="entry name" value="Type I PLP-dependent aspartate aminotransferase-like (Major domain)"/>
    <property type="match status" value="1"/>
</dbReference>
<keyword evidence="2 6" id="KW-0032">Aminotransferase</keyword>